<dbReference type="Pfam" id="PF00107">
    <property type="entry name" value="ADH_zinc_N"/>
    <property type="match status" value="1"/>
</dbReference>
<dbReference type="RefSeq" id="XP_002478002.1">
    <property type="nucleotide sequence ID" value="XM_002477957.1"/>
</dbReference>
<dbReference type="SMART" id="SM00829">
    <property type="entry name" value="PKS_ER"/>
    <property type="match status" value="1"/>
</dbReference>
<dbReference type="Gene3D" id="3.40.50.720">
    <property type="entry name" value="NAD(P)-binding Rossmann-like Domain"/>
    <property type="match status" value="1"/>
</dbReference>
<dbReference type="OrthoDB" id="9930022at2759"/>
<dbReference type="PhylomeDB" id="B8M197"/>
<dbReference type="InterPro" id="IPR013154">
    <property type="entry name" value="ADH-like_N"/>
</dbReference>
<reference evidence="3" key="1">
    <citation type="journal article" date="2015" name="Genome Announc.">
        <title>Genome sequence of the AIDS-associated pathogen Penicillium marneffei (ATCC18224) and its near taxonomic relative Talaromyces stipitatus (ATCC10500).</title>
        <authorList>
            <person name="Nierman W.C."/>
            <person name="Fedorova-Abrams N.D."/>
            <person name="Andrianopoulos A."/>
        </authorList>
    </citation>
    <scope>NUCLEOTIDE SEQUENCE [LARGE SCALE GENOMIC DNA]</scope>
    <source>
        <strain evidence="3">ATCC 10500 / CBS 375.48 / QM 6759 / NRRL 1006</strain>
    </source>
</reference>
<proteinExistence type="predicted"/>
<sequence length="346" mass="37474">MVAKTIKQWTVTGDKKGFDELKLEVVDFPKCGENEVVVKLNAASLNYRDLIIPQGKYPFPLGLPVVACSDGAGEVVEVGSKVRQWKKGDKVVTLFNQGHQYGPMTTLASKTGLGGVLDGTLREYGVFNENGLVRQPNNLSAIEASTLSCAALTAWNALYGSKPLKPGQTVLVLGTGGVSMFGLQFARAAGAKVIATTSSDAKAEKLRKLGADHVINYKTDPNWGETARKLSMNGEGVDHILEVGGPATLKQTVKAIKYEGILSIIGFVGGENNVEVPQIVDALSNICTFRGVYVGSKEQMEDMVNAIEANDIHPVVDDEVFEFEKAKEAYHYQWDQRHFGKVVIKI</sequence>
<dbReference type="InParanoid" id="B8M197"/>
<dbReference type="InterPro" id="IPR052711">
    <property type="entry name" value="Zinc_ADH-like"/>
</dbReference>
<dbReference type="GO" id="GO:0016491">
    <property type="term" value="F:oxidoreductase activity"/>
    <property type="evidence" value="ECO:0007669"/>
    <property type="project" value="InterPro"/>
</dbReference>
<dbReference type="PANTHER" id="PTHR45033:SF2">
    <property type="entry name" value="ZINC-TYPE ALCOHOL DEHYDROGENASE-LIKE PROTEIN C1773.06C"/>
    <property type="match status" value="1"/>
</dbReference>
<dbReference type="AlphaFoldDB" id="B8M197"/>
<dbReference type="PANTHER" id="PTHR45033">
    <property type="match status" value="1"/>
</dbReference>
<dbReference type="CDD" id="cd08276">
    <property type="entry name" value="MDR7"/>
    <property type="match status" value="1"/>
</dbReference>
<accession>B8M197</accession>
<dbReference type="InterPro" id="IPR036291">
    <property type="entry name" value="NAD(P)-bd_dom_sf"/>
</dbReference>
<dbReference type="EMBL" id="EQ962653">
    <property type="protein sequence ID" value="EED21039.1"/>
    <property type="molecule type" value="Genomic_DNA"/>
</dbReference>
<dbReference type="HOGENOM" id="CLU_026673_3_4_1"/>
<name>B8M197_TALSN</name>
<organism evidence="2 3">
    <name type="scientific">Talaromyces stipitatus (strain ATCC 10500 / CBS 375.48 / QM 6759 / NRRL 1006)</name>
    <name type="common">Penicillium stipitatum</name>
    <dbReference type="NCBI Taxonomy" id="441959"/>
    <lineage>
        <taxon>Eukaryota</taxon>
        <taxon>Fungi</taxon>
        <taxon>Dikarya</taxon>
        <taxon>Ascomycota</taxon>
        <taxon>Pezizomycotina</taxon>
        <taxon>Eurotiomycetes</taxon>
        <taxon>Eurotiomycetidae</taxon>
        <taxon>Eurotiales</taxon>
        <taxon>Trichocomaceae</taxon>
        <taxon>Talaromyces</taxon>
        <taxon>Talaromyces sect. Talaromyces</taxon>
    </lineage>
</organism>
<evidence type="ECO:0000259" key="1">
    <source>
        <dbReference type="SMART" id="SM00829"/>
    </source>
</evidence>
<dbReference type="InterPro" id="IPR013149">
    <property type="entry name" value="ADH-like_C"/>
</dbReference>
<evidence type="ECO:0000313" key="2">
    <source>
        <dbReference type="EMBL" id="EED21039.1"/>
    </source>
</evidence>
<dbReference type="STRING" id="441959.B8M197"/>
<protein>
    <submittedName>
        <fullName evidence="2">Zinc-containing alcohol dehydrogenase, putative</fullName>
    </submittedName>
</protein>
<dbReference type="Gene3D" id="3.90.180.10">
    <property type="entry name" value="Medium-chain alcohol dehydrogenases, catalytic domain"/>
    <property type="match status" value="1"/>
</dbReference>
<dbReference type="Proteomes" id="UP000001745">
    <property type="component" value="Unassembled WGS sequence"/>
</dbReference>
<dbReference type="InterPro" id="IPR020843">
    <property type="entry name" value="ER"/>
</dbReference>
<gene>
    <name evidence="2" type="ORF">TSTA_082720</name>
</gene>
<dbReference type="InterPro" id="IPR011032">
    <property type="entry name" value="GroES-like_sf"/>
</dbReference>
<dbReference type="eggNOG" id="KOG1198">
    <property type="taxonomic scope" value="Eukaryota"/>
</dbReference>
<dbReference type="VEuPathDB" id="FungiDB:TSTA_082720"/>
<dbReference type="SUPFAM" id="SSF51735">
    <property type="entry name" value="NAD(P)-binding Rossmann-fold domains"/>
    <property type="match status" value="1"/>
</dbReference>
<dbReference type="SUPFAM" id="SSF50129">
    <property type="entry name" value="GroES-like"/>
    <property type="match status" value="1"/>
</dbReference>
<dbReference type="Pfam" id="PF08240">
    <property type="entry name" value="ADH_N"/>
    <property type="match status" value="1"/>
</dbReference>
<dbReference type="OMA" id="ICTFRGV"/>
<evidence type="ECO:0000313" key="3">
    <source>
        <dbReference type="Proteomes" id="UP000001745"/>
    </source>
</evidence>
<feature type="domain" description="Enoyl reductase (ER)" evidence="1">
    <location>
        <begin position="17"/>
        <end position="344"/>
    </location>
</feature>
<dbReference type="GeneID" id="8105150"/>
<keyword evidence="3" id="KW-1185">Reference proteome</keyword>